<gene>
    <name evidence="7" type="ORF">H7J73_25340</name>
</gene>
<dbReference type="PANTHER" id="PTHR30290">
    <property type="entry name" value="PERIPLASMIC BINDING COMPONENT OF ABC TRANSPORTER"/>
    <property type="match status" value="1"/>
</dbReference>
<evidence type="ECO:0000256" key="1">
    <source>
        <dbReference type="ARBA" id="ARBA00004193"/>
    </source>
</evidence>
<dbReference type="Pfam" id="PF00496">
    <property type="entry name" value="SBP_bac_5"/>
    <property type="match status" value="1"/>
</dbReference>
<comment type="subcellular location">
    <subcellularLocation>
        <location evidence="1">Cell membrane</location>
        <topology evidence="1">Lipid-anchor</topology>
    </subcellularLocation>
</comment>
<dbReference type="Proteomes" id="UP001526201">
    <property type="component" value="Unassembled WGS sequence"/>
</dbReference>
<feature type="signal peptide" evidence="5">
    <location>
        <begin position="1"/>
        <end position="24"/>
    </location>
</feature>
<evidence type="ECO:0000259" key="6">
    <source>
        <dbReference type="Pfam" id="PF00496"/>
    </source>
</evidence>
<dbReference type="Gene3D" id="3.40.190.10">
    <property type="entry name" value="Periplasmic binding protein-like II"/>
    <property type="match status" value="1"/>
</dbReference>
<evidence type="ECO:0000313" key="8">
    <source>
        <dbReference type="Proteomes" id="UP001526201"/>
    </source>
</evidence>
<dbReference type="Gene3D" id="3.10.105.10">
    <property type="entry name" value="Dipeptide-binding Protein, Domain 3"/>
    <property type="match status" value="1"/>
</dbReference>
<evidence type="ECO:0000256" key="3">
    <source>
        <dbReference type="ARBA" id="ARBA00022448"/>
    </source>
</evidence>
<dbReference type="PROSITE" id="PS51318">
    <property type="entry name" value="TAT"/>
    <property type="match status" value="1"/>
</dbReference>
<feature type="domain" description="Solute-binding protein family 5" evidence="6">
    <location>
        <begin position="89"/>
        <end position="440"/>
    </location>
</feature>
<dbReference type="InterPro" id="IPR000914">
    <property type="entry name" value="SBP_5_dom"/>
</dbReference>
<evidence type="ECO:0000256" key="5">
    <source>
        <dbReference type="SAM" id="SignalP"/>
    </source>
</evidence>
<dbReference type="SUPFAM" id="SSF53850">
    <property type="entry name" value="Periplasmic binding protein-like II"/>
    <property type="match status" value="1"/>
</dbReference>
<keyword evidence="4 5" id="KW-0732">Signal</keyword>
<dbReference type="InterPro" id="IPR023765">
    <property type="entry name" value="SBP_5_CS"/>
</dbReference>
<dbReference type="CDD" id="cd00995">
    <property type="entry name" value="PBP2_NikA_DppA_OppA_like"/>
    <property type="match status" value="1"/>
</dbReference>
<evidence type="ECO:0000313" key="7">
    <source>
        <dbReference type="EMBL" id="MCV7229339.1"/>
    </source>
</evidence>
<dbReference type="EMBL" id="JACKTY010000041">
    <property type="protein sequence ID" value="MCV7229339.1"/>
    <property type="molecule type" value="Genomic_DNA"/>
</dbReference>
<evidence type="ECO:0000256" key="2">
    <source>
        <dbReference type="ARBA" id="ARBA00005695"/>
    </source>
</evidence>
<evidence type="ECO:0000256" key="4">
    <source>
        <dbReference type="ARBA" id="ARBA00022729"/>
    </source>
</evidence>
<dbReference type="PANTHER" id="PTHR30290:SF9">
    <property type="entry name" value="OLIGOPEPTIDE-BINDING PROTEIN APPA"/>
    <property type="match status" value="1"/>
</dbReference>
<dbReference type="RefSeq" id="WP_264070559.1">
    <property type="nucleotide sequence ID" value="NZ_JACKTY010000041.1"/>
</dbReference>
<protein>
    <submittedName>
        <fullName evidence="7">ABC transporter substrate-binding protein</fullName>
    </submittedName>
</protein>
<dbReference type="PROSITE" id="PS51257">
    <property type="entry name" value="PROKAR_LIPOPROTEIN"/>
    <property type="match status" value="1"/>
</dbReference>
<dbReference type="PROSITE" id="PS01040">
    <property type="entry name" value="SBP_BACTERIAL_5"/>
    <property type="match status" value="1"/>
</dbReference>
<keyword evidence="3" id="KW-0813">Transport</keyword>
<dbReference type="InterPro" id="IPR006311">
    <property type="entry name" value="TAT_signal"/>
</dbReference>
<organism evidence="7 8">
    <name type="scientific">Mycolicibacterium komossense</name>
    <dbReference type="NCBI Taxonomy" id="1779"/>
    <lineage>
        <taxon>Bacteria</taxon>
        <taxon>Bacillati</taxon>
        <taxon>Actinomycetota</taxon>
        <taxon>Actinomycetes</taxon>
        <taxon>Mycobacteriales</taxon>
        <taxon>Mycobacteriaceae</taxon>
        <taxon>Mycolicibacterium</taxon>
    </lineage>
</organism>
<name>A0ABT3CIQ2_9MYCO</name>
<accession>A0ABT3CIQ2</accession>
<reference evidence="7 8" key="1">
    <citation type="journal article" date="2022" name="BMC Genomics">
        <title>Comparative genome analysis of mycobacteria focusing on tRNA and non-coding RNA.</title>
        <authorList>
            <person name="Behra P.R.K."/>
            <person name="Pettersson B.M.F."/>
            <person name="Ramesh M."/>
            <person name="Das S."/>
            <person name="Dasgupta S."/>
            <person name="Kirsebom L.A."/>
        </authorList>
    </citation>
    <scope>NUCLEOTIDE SEQUENCE [LARGE SCALE GENOMIC DNA]</scope>
    <source>
        <strain evidence="7 8">DSM 44078</strain>
    </source>
</reference>
<sequence length="529" mass="56632">MSTSPRRRGFALLAAAAATALTLAGCGGSDSGGGTPNAAPTDKVLHLSFLQDPGQPPDPDIFYAGQGLLLTTNLYEGLLQYKGGTNKPELEPLLATAWTKSPDNKVFTFKLRDGVKFHDGTPFTSDAVKASFDRRLAVNQGPAYMVQGIDSITTQGPLDVTVTLKEPNSAFLDYIAAPYGPRMLSPEGLKKNAGTDNAENYLTTHDLGTGPYTLTDAQVGSHYGMAAFPDYWGDKPYFQTIDLPVITDASAQQLQFNNGQIAAILHDLPSSAVESYLNDSKYSHYSLPTMMSNFLYVNPHKGLFTDQTNRTAVLQAIDVDALVKQTFFGRGKVAEQAYPPNMLDPQYAKQDIPHDPSKLTALAATLPPDQKNITVGYDSSAPDSQLIANLIQTQLASAGLTAKVQSYPTSEIFGWVGTDASSAPELYTGTGWPDAPSPYTWGHISWDPGAGLNYMGCTAPPITTALAEALVTGAPESFSTAGEEAVKTGCWYNLADVDDFVVAQPWLKGVEDAHVVTNPNSLRLFKLSA</sequence>
<proteinExistence type="inferred from homology"/>
<comment type="caution">
    <text evidence="7">The sequence shown here is derived from an EMBL/GenBank/DDBJ whole genome shotgun (WGS) entry which is preliminary data.</text>
</comment>
<dbReference type="InterPro" id="IPR039424">
    <property type="entry name" value="SBP_5"/>
</dbReference>
<keyword evidence="8" id="KW-1185">Reference proteome</keyword>
<comment type="similarity">
    <text evidence="2">Belongs to the bacterial solute-binding protein 5 family.</text>
</comment>
<feature type="chain" id="PRO_5046940233" evidence="5">
    <location>
        <begin position="25"/>
        <end position="529"/>
    </location>
</feature>